<dbReference type="EMBL" id="CP006868">
    <property type="protein sequence ID" value="UXD21131.1"/>
    <property type="molecule type" value="Genomic_DNA"/>
</dbReference>
<evidence type="ECO:0000313" key="5">
    <source>
        <dbReference type="EMBL" id="UXD21131.1"/>
    </source>
</evidence>
<evidence type="ECO:0000256" key="3">
    <source>
        <dbReference type="ARBA" id="ARBA00022801"/>
    </source>
</evidence>
<dbReference type="Pfam" id="PF03029">
    <property type="entry name" value="ATP_bind_1"/>
    <property type="match status" value="1"/>
</dbReference>
<dbReference type="InterPro" id="IPR027417">
    <property type="entry name" value="P-loop_NTPase"/>
</dbReference>
<keyword evidence="6" id="KW-1185">Reference proteome</keyword>
<dbReference type="KEGG" id="ipc:IPA_00450"/>
<dbReference type="SUPFAM" id="SSF52540">
    <property type="entry name" value="P-loop containing nucleoside triphosphate hydrolases"/>
    <property type="match status" value="1"/>
</dbReference>
<dbReference type="Gene3D" id="3.40.50.300">
    <property type="entry name" value="P-loop containing nucleotide triphosphate hydrolases"/>
    <property type="match status" value="1"/>
</dbReference>
<keyword evidence="3" id="KW-0378">Hydrolase</keyword>
<dbReference type="AlphaFoldDB" id="A0A977KA55"/>
<dbReference type="PANTHER" id="PTHR21231:SF8">
    <property type="entry name" value="GPN-LOOP GTPASE 1"/>
    <property type="match status" value="1"/>
</dbReference>
<evidence type="ECO:0000256" key="1">
    <source>
        <dbReference type="ARBA" id="ARBA00005290"/>
    </source>
</evidence>
<sequence>MITESIPSSLKLLSLEVQDLRLELPKPLPGAFRGEKMFLVFAGTAGSGKSSLVATLSKWMKEEVGLRLSVINLDPGAEVLPYEPNFDIRKFFTIRDIMRRYGLGPNGAFLKAAELLGEYERKIVRDPAFTGFYDYVLIDTPGQLEMFMFRPEGTKFLKRLEMMKPVLLIYIVDGSLAKSPEDLMTSYLLSLILQSKVELQVVTVINKIDLLSDQELDVVRMLIENPEEFAKMVADKVGGIAGDMLLDLAQVAEKYSPSERALAVSAKTGEGMKELYDLIHEVYCSCGDLT</sequence>
<evidence type="ECO:0000256" key="2">
    <source>
        <dbReference type="ARBA" id="ARBA00022741"/>
    </source>
</evidence>
<comment type="similarity">
    <text evidence="1">Belongs to the GPN-loop GTPase family.</text>
</comment>
<keyword evidence="4" id="KW-0342">GTP-binding</keyword>
<proteinExistence type="inferred from homology"/>
<keyword evidence="2" id="KW-0547">Nucleotide-binding</keyword>
<evidence type="ECO:0000256" key="4">
    <source>
        <dbReference type="ARBA" id="ARBA00023134"/>
    </source>
</evidence>
<reference evidence="5" key="1">
    <citation type="submission" date="2013-11" db="EMBL/GenBank/DDBJ databases">
        <title>Comparative genomics of Ignicoccus.</title>
        <authorList>
            <person name="Podar M."/>
        </authorList>
    </citation>
    <scope>NUCLEOTIDE SEQUENCE</scope>
    <source>
        <strain evidence="5">DSM 13166</strain>
    </source>
</reference>
<name>A0A977KA55_9CREN</name>
<evidence type="ECO:0000313" key="6">
    <source>
        <dbReference type="Proteomes" id="UP001063698"/>
    </source>
</evidence>
<dbReference type="PANTHER" id="PTHR21231">
    <property type="entry name" value="XPA-BINDING PROTEIN 1-RELATED"/>
    <property type="match status" value="1"/>
</dbReference>
<dbReference type="GO" id="GO:0003924">
    <property type="term" value="F:GTPase activity"/>
    <property type="evidence" value="ECO:0007669"/>
    <property type="project" value="TreeGrafter"/>
</dbReference>
<dbReference type="InterPro" id="IPR004130">
    <property type="entry name" value="Gpn"/>
</dbReference>
<dbReference type="Proteomes" id="UP001063698">
    <property type="component" value="Chromosome"/>
</dbReference>
<gene>
    <name evidence="5" type="ORF">IPA_00450</name>
</gene>
<organism evidence="5 6">
    <name type="scientific">Ignicoccus pacificus DSM 13166</name>
    <dbReference type="NCBI Taxonomy" id="940294"/>
    <lineage>
        <taxon>Archaea</taxon>
        <taxon>Thermoproteota</taxon>
        <taxon>Thermoprotei</taxon>
        <taxon>Desulfurococcales</taxon>
        <taxon>Desulfurococcaceae</taxon>
        <taxon>Ignicoccus</taxon>
    </lineage>
</organism>
<accession>A0A977KA55</accession>
<dbReference type="GO" id="GO:0005525">
    <property type="term" value="F:GTP binding"/>
    <property type="evidence" value="ECO:0007669"/>
    <property type="project" value="UniProtKB-KW"/>
</dbReference>
<protein>
    <submittedName>
        <fullName evidence="5">GTPase</fullName>
    </submittedName>
</protein>